<dbReference type="SMART" id="SM00226">
    <property type="entry name" value="LMWPc"/>
    <property type="match status" value="1"/>
</dbReference>
<name>A0A449BDW5_HAPAX</name>
<dbReference type="SUPFAM" id="SSF52788">
    <property type="entry name" value="Phosphotyrosine protein phosphatases I"/>
    <property type="match status" value="1"/>
</dbReference>
<dbReference type="RefSeq" id="WP_035375552.1">
    <property type="nucleotide sequence ID" value="NZ_LR215048.1"/>
</dbReference>
<evidence type="ECO:0000313" key="4">
    <source>
        <dbReference type="Proteomes" id="UP000289841"/>
    </source>
</evidence>
<dbReference type="OrthoDB" id="9784339at2"/>
<dbReference type="GO" id="GO:0004725">
    <property type="term" value="F:protein tyrosine phosphatase activity"/>
    <property type="evidence" value="ECO:0007669"/>
    <property type="project" value="UniProtKB-EC"/>
</dbReference>
<dbReference type="STRING" id="1278311.GCA_000428705_00376"/>
<dbReference type="Proteomes" id="UP000289841">
    <property type="component" value="Chromosome"/>
</dbReference>
<feature type="domain" description="Phosphotyrosine protein phosphatase I" evidence="2">
    <location>
        <begin position="1"/>
        <end position="148"/>
    </location>
</feature>
<dbReference type="InterPro" id="IPR023485">
    <property type="entry name" value="Ptyr_pPase"/>
</dbReference>
<dbReference type="CDD" id="cd16343">
    <property type="entry name" value="LMWPTP"/>
    <property type="match status" value="1"/>
</dbReference>
<sequence length="154" mass="18410">MKVLFVCLGNICRSPMAEFMFKDLVEKEGLTEKFEIVSKATSSYEIGNDMYPPAKRKLVEKRIKFDKRFANQIKKDDFHYFDYIIGMDHQNIINLKRMAPKETENKIHLLLDINDETKNTEVPDPWYTDDFEETYNLLRNALLSWLERFKKEML</sequence>
<keyword evidence="4" id="KW-1185">Reference proteome</keyword>
<keyword evidence="3" id="KW-0378">Hydrolase</keyword>
<gene>
    <name evidence="3" type="primary">yfkJ</name>
    <name evidence="3" type="ORF">NCTC10138_01015</name>
</gene>
<evidence type="ECO:0000313" key="3">
    <source>
        <dbReference type="EMBL" id="VEU80636.1"/>
    </source>
</evidence>
<dbReference type="Gene3D" id="3.40.50.2300">
    <property type="match status" value="1"/>
</dbReference>
<dbReference type="InterPro" id="IPR050438">
    <property type="entry name" value="LMW_PTPase"/>
</dbReference>
<dbReference type="PANTHER" id="PTHR11717:SF7">
    <property type="entry name" value="LOW MOLECULAR WEIGHT PHOSPHOTYROSINE PROTEIN PHOSPHATASE"/>
    <property type="match status" value="1"/>
</dbReference>
<reference evidence="3 4" key="1">
    <citation type="submission" date="2019-01" db="EMBL/GenBank/DDBJ databases">
        <authorList>
            <consortium name="Pathogen Informatics"/>
        </authorList>
    </citation>
    <scope>NUCLEOTIDE SEQUENCE [LARGE SCALE GENOMIC DNA]</scope>
    <source>
        <strain evidence="3 4">NCTC10138</strain>
    </source>
</reference>
<protein>
    <recommendedName>
        <fullName evidence="1">protein-tyrosine-phosphatase</fullName>
        <ecNumber evidence="1">3.1.3.48</ecNumber>
    </recommendedName>
</protein>
<dbReference type="Pfam" id="PF01451">
    <property type="entry name" value="LMWPc"/>
    <property type="match status" value="1"/>
</dbReference>
<dbReference type="InterPro" id="IPR036196">
    <property type="entry name" value="Ptyr_pPase_sf"/>
</dbReference>
<accession>A0A449BDW5</accession>
<evidence type="ECO:0000256" key="1">
    <source>
        <dbReference type="ARBA" id="ARBA00013064"/>
    </source>
</evidence>
<dbReference type="EMBL" id="LR215048">
    <property type="protein sequence ID" value="VEU80636.1"/>
    <property type="molecule type" value="Genomic_DNA"/>
</dbReference>
<dbReference type="AlphaFoldDB" id="A0A449BDW5"/>
<dbReference type="PANTHER" id="PTHR11717">
    <property type="entry name" value="LOW MOLECULAR WEIGHT PROTEIN TYROSINE PHOSPHATASE"/>
    <property type="match status" value="1"/>
</dbReference>
<organism evidence="3 4">
    <name type="scientific">Haploplasma axanthum</name>
    <name type="common">Acholeplasma axanthum</name>
    <dbReference type="NCBI Taxonomy" id="29552"/>
    <lineage>
        <taxon>Bacteria</taxon>
        <taxon>Bacillati</taxon>
        <taxon>Mycoplasmatota</taxon>
        <taxon>Mollicutes</taxon>
        <taxon>Acholeplasmatales</taxon>
        <taxon>Acholeplasmataceae</taxon>
        <taxon>Haploplasma</taxon>
    </lineage>
</organism>
<dbReference type="EC" id="3.1.3.48" evidence="1"/>
<proteinExistence type="predicted"/>
<evidence type="ECO:0000259" key="2">
    <source>
        <dbReference type="SMART" id="SM00226"/>
    </source>
</evidence>
<dbReference type="KEGG" id="aaxa:NCTC10138_01015"/>